<name>A0A8J4UKV4_CLAMG</name>
<dbReference type="Proteomes" id="UP000727407">
    <property type="component" value="Unassembled WGS sequence"/>
</dbReference>
<proteinExistence type="predicted"/>
<dbReference type="AlphaFoldDB" id="A0A8J4UKV4"/>
<dbReference type="GO" id="GO:0031012">
    <property type="term" value="C:extracellular matrix"/>
    <property type="evidence" value="ECO:0007669"/>
    <property type="project" value="TreeGrafter"/>
</dbReference>
<feature type="non-terminal residue" evidence="4">
    <location>
        <position position="1"/>
    </location>
</feature>
<dbReference type="Gene3D" id="2.10.25.10">
    <property type="entry name" value="Laminin"/>
    <property type="match status" value="2"/>
</dbReference>
<reference evidence="4" key="1">
    <citation type="submission" date="2020-07" db="EMBL/GenBank/DDBJ databases">
        <title>Clarias magur genome sequencing, assembly and annotation.</title>
        <authorList>
            <person name="Kushwaha B."/>
            <person name="Kumar R."/>
            <person name="Das P."/>
            <person name="Joshi C.G."/>
            <person name="Kumar D."/>
            <person name="Nagpure N.S."/>
            <person name="Pandey M."/>
            <person name="Agarwal S."/>
            <person name="Srivastava S."/>
            <person name="Singh M."/>
            <person name="Sahoo L."/>
            <person name="Jayasankar P."/>
            <person name="Meher P.K."/>
            <person name="Koringa P.G."/>
            <person name="Iquebal M.A."/>
            <person name="Das S.P."/>
            <person name="Bit A."/>
            <person name="Patnaik S."/>
            <person name="Patel N."/>
            <person name="Shah T.M."/>
            <person name="Hinsu A."/>
            <person name="Jena J.K."/>
        </authorList>
    </citation>
    <scope>NUCLEOTIDE SEQUENCE</scope>
    <source>
        <strain evidence="4">CIFAMagur01</strain>
        <tissue evidence="4">Testis</tissue>
    </source>
</reference>
<dbReference type="SMART" id="SM00832">
    <property type="entry name" value="C8"/>
    <property type="match status" value="2"/>
</dbReference>
<organism evidence="4 5">
    <name type="scientific">Clarias magur</name>
    <name type="common">Asian catfish</name>
    <name type="synonym">Macropteronotus magur</name>
    <dbReference type="NCBI Taxonomy" id="1594786"/>
    <lineage>
        <taxon>Eukaryota</taxon>
        <taxon>Metazoa</taxon>
        <taxon>Chordata</taxon>
        <taxon>Craniata</taxon>
        <taxon>Vertebrata</taxon>
        <taxon>Euteleostomi</taxon>
        <taxon>Actinopterygii</taxon>
        <taxon>Neopterygii</taxon>
        <taxon>Teleostei</taxon>
        <taxon>Ostariophysi</taxon>
        <taxon>Siluriformes</taxon>
        <taxon>Clariidae</taxon>
        <taxon>Clarias</taxon>
    </lineage>
</organism>
<feature type="non-terminal residue" evidence="4">
    <location>
        <position position="733"/>
    </location>
</feature>
<dbReference type="GO" id="GO:0005615">
    <property type="term" value="C:extracellular space"/>
    <property type="evidence" value="ECO:0007669"/>
    <property type="project" value="TreeGrafter"/>
</dbReference>
<keyword evidence="5" id="KW-1185">Reference proteome</keyword>
<dbReference type="InterPro" id="IPR014853">
    <property type="entry name" value="VWF/SSPO/ZAN-like_Cys-rich_dom"/>
</dbReference>
<dbReference type="Pfam" id="PF00094">
    <property type="entry name" value="VWD"/>
    <property type="match status" value="2"/>
</dbReference>
<keyword evidence="2" id="KW-0325">Glycoprotein</keyword>
<evidence type="ECO:0000256" key="2">
    <source>
        <dbReference type="ARBA" id="ARBA00023180"/>
    </source>
</evidence>
<dbReference type="CDD" id="cd19941">
    <property type="entry name" value="TIL"/>
    <property type="match status" value="1"/>
</dbReference>
<evidence type="ECO:0000256" key="1">
    <source>
        <dbReference type="ARBA" id="ARBA00023157"/>
    </source>
</evidence>
<gene>
    <name evidence="4" type="ORF">DAT39_013134</name>
</gene>
<protein>
    <submittedName>
        <fullName evidence="4">Mucin-19-like</fullName>
    </submittedName>
</protein>
<dbReference type="PROSITE" id="PS51233">
    <property type="entry name" value="VWFD"/>
    <property type="match status" value="2"/>
</dbReference>
<dbReference type="OrthoDB" id="6262482at2759"/>
<dbReference type="SUPFAM" id="SSF57567">
    <property type="entry name" value="Serine protease inhibitors"/>
    <property type="match status" value="2"/>
</dbReference>
<feature type="domain" description="VWFD" evidence="3">
    <location>
        <begin position="435"/>
        <end position="609"/>
    </location>
</feature>
<feature type="domain" description="VWFD" evidence="3">
    <location>
        <begin position="1"/>
        <end position="153"/>
    </location>
</feature>
<dbReference type="PANTHER" id="PTHR11339">
    <property type="entry name" value="EXTRACELLULAR MATRIX GLYCOPROTEIN RELATED"/>
    <property type="match status" value="1"/>
</dbReference>
<dbReference type="PANTHER" id="PTHR11339:SF408">
    <property type="entry name" value="MUCIN-5B"/>
    <property type="match status" value="1"/>
</dbReference>
<evidence type="ECO:0000259" key="3">
    <source>
        <dbReference type="PROSITE" id="PS51233"/>
    </source>
</evidence>
<dbReference type="InterPro" id="IPR036084">
    <property type="entry name" value="Ser_inhib-like_sf"/>
</dbReference>
<evidence type="ECO:0000313" key="4">
    <source>
        <dbReference type="EMBL" id="KAF5897157.1"/>
    </source>
</evidence>
<dbReference type="EMBL" id="QNUK01000247">
    <property type="protein sequence ID" value="KAF5897157.1"/>
    <property type="molecule type" value="Genomic_DNA"/>
</dbReference>
<dbReference type="InterPro" id="IPR001846">
    <property type="entry name" value="VWF_type-D"/>
</dbReference>
<dbReference type="InterPro" id="IPR050780">
    <property type="entry name" value="Mucin_vWF_Thrombospondin_sf"/>
</dbReference>
<dbReference type="SMART" id="SM00216">
    <property type="entry name" value="VWD"/>
    <property type="match status" value="1"/>
</dbReference>
<evidence type="ECO:0000313" key="5">
    <source>
        <dbReference type="Proteomes" id="UP000727407"/>
    </source>
</evidence>
<comment type="caution">
    <text evidence="4">The sequence shown here is derived from an EMBL/GenBank/DDBJ whole genome shotgun (WGS) entry which is preliminary data.</text>
</comment>
<dbReference type="Pfam" id="PF08742">
    <property type="entry name" value="C8"/>
    <property type="match status" value="2"/>
</dbReference>
<keyword evidence="1" id="KW-1015">Disulfide bond</keyword>
<accession>A0A8J4UKV4</accession>
<sequence>FVLNDRAEGHQSVKGSNWNVIIKFSGVKIESVNLTLSEDTYTFSLNSVQHGGNDITMTDLSQTEHATICWQSSMFVVVHTSFKMKMQVQVSPEVQIYLYLQQNEQTKGLCGSYNHNTQDDFTSSSGIVENSPHFFALSWTVGTCKTDIPQVCINADNEKYARDKCSHLNNISGLFALCHNYVPVATYFEACVQRTCQSATDLLERACVGLGNYAKACANKGVYIGDWRAETNCSTSCPSNLIFDYAMQACNNTCRSFSSHDSTGVISDDPVEGCGCPSGTHLDTPLKCSPRSLCNCHYPGGITGPGSKIIDGRQCICENGNLRCSDVCDCPHGQICVHCAQTPVDTTQRTCESLSKPSLPQQYITEYHGTNICISGCYCPEGQYANHNGSCVTREKCTCKFSEEVYAPGETVTSNCKKCTCKGGQWYCTGGPCPGTCEVFGNGQYKTFDSKRYHFDGHCQYTLVEDASSQLFSIQAESVPCCDEALTCSRAISVNLKDEIQNEVTLILRDRNVTQKDLKSGINYQQLYSVHTVGLYIIISVNNLGLNVIWDKQTKVKIELQTKWMGKVRGLCGNFDGELMNDMMTSSSTVVSSTLEFGNSWKTAVPPCSDVTKELFPCEHHSYCYAWAQKRCMIIYSDTFKDCHPKVDREPYYQACILEACSCEFEGSFLGFCTAVAAYADACATQNICIKWRTPDRCPVYCDFYNKEGECSWHYEACPHQTFGENIFSGWLE</sequence>